<dbReference type="Gene3D" id="3.40.50.300">
    <property type="entry name" value="P-loop containing nucleotide triphosphate hydrolases"/>
    <property type="match status" value="1"/>
</dbReference>
<dbReference type="GO" id="GO:0016887">
    <property type="term" value="F:ATP hydrolysis activity"/>
    <property type="evidence" value="ECO:0007669"/>
    <property type="project" value="InterPro"/>
</dbReference>
<keyword evidence="2" id="KW-0813">Transport</keyword>
<name>A0A0K9FG01_9BACI</name>
<evidence type="ECO:0000256" key="2">
    <source>
        <dbReference type="ARBA" id="ARBA00022448"/>
    </source>
</evidence>
<dbReference type="InterPro" id="IPR017911">
    <property type="entry name" value="MacB-like_ATP-bd"/>
</dbReference>
<evidence type="ECO:0000256" key="1">
    <source>
        <dbReference type="ARBA" id="ARBA00005417"/>
    </source>
</evidence>
<keyword evidence="4 6" id="KW-0067">ATP-binding</keyword>
<feature type="domain" description="ABC transporter" evidence="5">
    <location>
        <begin position="2"/>
        <end position="209"/>
    </location>
</feature>
<evidence type="ECO:0000313" key="7">
    <source>
        <dbReference type="Proteomes" id="UP000037326"/>
    </source>
</evidence>
<dbReference type="PATRIC" id="fig|582475.4.peg.5258"/>
<dbReference type="OrthoDB" id="9791546at2"/>
<evidence type="ECO:0000259" key="5">
    <source>
        <dbReference type="PROSITE" id="PS50893"/>
    </source>
</evidence>
<evidence type="ECO:0000313" key="6">
    <source>
        <dbReference type="EMBL" id="KMY33430.1"/>
    </source>
</evidence>
<dbReference type="GeneID" id="96597280"/>
<keyword evidence="3" id="KW-0547">Nucleotide-binding</keyword>
<protein>
    <submittedName>
        <fullName evidence="6">ABC transporter ATP-binding protein</fullName>
    </submittedName>
</protein>
<dbReference type="Pfam" id="PF00005">
    <property type="entry name" value="ABC_tran"/>
    <property type="match status" value="1"/>
</dbReference>
<dbReference type="PROSITE" id="PS50893">
    <property type="entry name" value="ABC_TRANSPORTER_2"/>
    <property type="match status" value="1"/>
</dbReference>
<sequence>MIELKNISKSFSGKTILANFSLSINKGEFVSIIGESGAGKTTVLNMIGLLDKPEKGTVSIDGHLNPNSKDTMYLRRYKFGYIFQNYVLMNNETVKDNLLISKAYSNNFSNEIMVNNLEKVGLDATYLEKKVHQLSGGEQQRIAIARVMLKPCEIILADEPTGNLDDLNKEVILNLFKHLKDSGKTIICVTHDKEVAKRSDRIISIERGV</sequence>
<dbReference type="InterPro" id="IPR003439">
    <property type="entry name" value="ABC_transporter-like_ATP-bd"/>
</dbReference>
<reference evidence="7" key="1">
    <citation type="submission" date="2015-07" db="EMBL/GenBank/DDBJ databases">
        <authorList>
            <consortium name="Consortium for Microbial Forensics and Genomics (microFORGE)"/>
            <person name="Knight B.M."/>
            <person name="Roberts D.P."/>
            <person name="Lin D."/>
            <person name="Hari K."/>
            <person name="Fletcher J."/>
            <person name="Melcher U."/>
            <person name="Blagden T."/>
            <person name="Winegar R.A."/>
        </authorList>
    </citation>
    <scope>NUCLEOTIDE SEQUENCE [LARGE SCALE GENOMIC DNA]</scope>
    <source>
        <strain evidence="7">DSM 23493</strain>
    </source>
</reference>
<organism evidence="6 7">
    <name type="scientific">Lysinibacillus xylanilyticus</name>
    <dbReference type="NCBI Taxonomy" id="582475"/>
    <lineage>
        <taxon>Bacteria</taxon>
        <taxon>Bacillati</taxon>
        <taxon>Bacillota</taxon>
        <taxon>Bacilli</taxon>
        <taxon>Bacillales</taxon>
        <taxon>Bacillaceae</taxon>
        <taxon>Lysinibacillus</taxon>
    </lineage>
</organism>
<dbReference type="PANTHER" id="PTHR42798">
    <property type="entry name" value="LIPOPROTEIN-RELEASING SYSTEM ATP-BINDING PROTEIN LOLD"/>
    <property type="match status" value="1"/>
</dbReference>
<dbReference type="GO" id="GO:0005524">
    <property type="term" value="F:ATP binding"/>
    <property type="evidence" value="ECO:0007669"/>
    <property type="project" value="UniProtKB-KW"/>
</dbReference>
<gene>
    <name evidence="6" type="ORF">ACZ11_02965</name>
</gene>
<accession>A0A0K9FG01</accession>
<evidence type="ECO:0000256" key="4">
    <source>
        <dbReference type="ARBA" id="ARBA00022840"/>
    </source>
</evidence>
<proteinExistence type="inferred from homology"/>
<dbReference type="InterPro" id="IPR017871">
    <property type="entry name" value="ABC_transporter-like_CS"/>
</dbReference>
<dbReference type="CDD" id="cd03255">
    <property type="entry name" value="ABC_MJ0796_LolCDE_FtsE"/>
    <property type="match status" value="1"/>
</dbReference>
<comment type="similarity">
    <text evidence="1">Belongs to the ABC transporter superfamily.</text>
</comment>
<dbReference type="Proteomes" id="UP000037326">
    <property type="component" value="Unassembled WGS sequence"/>
</dbReference>
<dbReference type="EMBL" id="LFXJ01000003">
    <property type="protein sequence ID" value="KMY33430.1"/>
    <property type="molecule type" value="Genomic_DNA"/>
</dbReference>
<dbReference type="SMART" id="SM00382">
    <property type="entry name" value="AAA"/>
    <property type="match status" value="1"/>
</dbReference>
<dbReference type="SUPFAM" id="SSF52540">
    <property type="entry name" value="P-loop containing nucleoside triphosphate hydrolases"/>
    <property type="match status" value="1"/>
</dbReference>
<evidence type="ECO:0000256" key="3">
    <source>
        <dbReference type="ARBA" id="ARBA00022741"/>
    </source>
</evidence>
<dbReference type="RefSeq" id="WP_049663645.1">
    <property type="nucleotide sequence ID" value="NZ_LFXJ01000003.1"/>
</dbReference>
<dbReference type="InterPro" id="IPR003593">
    <property type="entry name" value="AAA+_ATPase"/>
</dbReference>
<dbReference type="PANTHER" id="PTHR42798:SF2">
    <property type="entry name" value="ABC TRANSPORTER ATP-BINDING PROTEIN MG467-RELATED"/>
    <property type="match status" value="1"/>
</dbReference>
<dbReference type="InterPro" id="IPR027417">
    <property type="entry name" value="P-loop_NTPase"/>
</dbReference>
<dbReference type="AlphaFoldDB" id="A0A0K9FG01"/>
<dbReference type="PROSITE" id="PS00211">
    <property type="entry name" value="ABC_TRANSPORTER_1"/>
    <property type="match status" value="1"/>
</dbReference>
<comment type="caution">
    <text evidence="6">The sequence shown here is derived from an EMBL/GenBank/DDBJ whole genome shotgun (WGS) entry which is preliminary data.</text>
</comment>